<keyword evidence="1" id="KW-0472">Membrane</keyword>
<dbReference type="SMART" id="SM00387">
    <property type="entry name" value="HATPase_c"/>
    <property type="match status" value="1"/>
</dbReference>
<dbReference type="Pfam" id="PF02518">
    <property type="entry name" value="HATPase_c"/>
    <property type="match status" value="1"/>
</dbReference>
<reference evidence="3 4" key="1">
    <citation type="submission" date="2018-04" db="EMBL/GenBank/DDBJ databases">
        <title>Genomic Encyclopedia of Type Strains, Phase III (KMG-III): the genomes of soil and plant-associated and newly described type strains.</title>
        <authorList>
            <person name="Whitman W."/>
        </authorList>
    </citation>
    <scope>NUCLEOTIDE SEQUENCE [LARGE SCALE GENOMIC DNA]</scope>
    <source>
        <strain evidence="3 4">NW12</strain>
    </source>
</reference>
<dbReference type="InterPro" id="IPR005467">
    <property type="entry name" value="His_kinase_dom"/>
</dbReference>
<evidence type="ECO:0000256" key="1">
    <source>
        <dbReference type="SAM" id="Phobius"/>
    </source>
</evidence>
<evidence type="ECO:0000313" key="4">
    <source>
        <dbReference type="Proteomes" id="UP000240996"/>
    </source>
</evidence>
<feature type="transmembrane region" description="Helical" evidence="1">
    <location>
        <begin position="98"/>
        <end position="119"/>
    </location>
</feature>
<dbReference type="InterPro" id="IPR036890">
    <property type="entry name" value="HATPase_C_sf"/>
</dbReference>
<organism evidence="3 4">
    <name type="scientific">Sphingomonas aerolata</name>
    <dbReference type="NCBI Taxonomy" id="185951"/>
    <lineage>
        <taxon>Bacteria</taxon>
        <taxon>Pseudomonadati</taxon>
        <taxon>Pseudomonadota</taxon>
        <taxon>Alphaproteobacteria</taxon>
        <taxon>Sphingomonadales</taxon>
        <taxon>Sphingomonadaceae</taxon>
        <taxon>Sphingomonas</taxon>
    </lineage>
</organism>
<dbReference type="SUPFAM" id="SSF55874">
    <property type="entry name" value="ATPase domain of HSP90 chaperone/DNA topoisomerase II/histidine kinase"/>
    <property type="match status" value="1"/>
</dbReference>
<sequence length="536" mass="55969">MPLPPSPPRLSIGAVAGKTVPRLADLPWLIGYAAAFAAAHQAAAGWGGQGFYSLLYPAAGVRLALLWSRGPRLTLAVMATELIVQTIAGIIVPGQAGWLTAANGVARPALTYGIVVWLVRHVAARSQSSLGVAPMPLGLAAVTAPVAATMAALPWTLFSPELTGVSGLRQTVASLTGFVVGDLLGVLLIAPPLLWVVHAWQYRPRALHRPTLRQLAGLAEAAVVLGAAIAASTLLAEIGLGVPAAPALLAVAWIGLRFGRTAGWCAIVIVAAIVLPFTATDLPVAERLALHMSLASIVVVGYLAGSFADAQARAQSDLSRRDRMLFQAERLKTLRAMSVAVIHEISQPLSTLAIEAKHLHEITVAADPDIAQTAALIDRKAAALSTLVRRLRRFGGRSVDEPSALPLSALVETVTALTRAEARAARVVVEVSPIDPDLVVFGQEIELAQAVVNLVRNAVQACDGRVALSAHQNDDRVVVMVANRCPDRREARPGMGVGALVARAIVEAHGGTVERVTHADGTICATLSLPRPGAET</sequence>
<feature type="transmembrane region" description="Helical" evidence="1">
    <location>
        <begin position="131"/>
        <end position="155"/>
    </location>
</feature>
<dbReference type="AlphaFoldDB" id="A0A2T4YTS2"/>
<keyword evidence="4" id="KW-1185">Reference proteome</keyword>
<accession>A0A2T4YTS2</accession>
<name>A0A2T4YTS2_9SPHN</name>
<dbReference type="PROSITE" id="PS50109">
    <property type="entry name" value="HIS_KIN"/>
    <property type="match status" value="1"/>
</dbReference>
<feature type="domain" description="Histidine kinase" evidence="2">
    <location>
        <begin position="340"/>
        <end position="533"/>
    </location>
</feature>
<feature type="transmembrane region" description="Helical" evidence="1">
    <location>
        <begin position="288"/>
        <end position="310"/>
    </location>
</feature>
<dbReference type="Gene3D" id="3.30.565.10">
    <property type="entry name" value="Histidine kinase-like ATPase, C-terminal domain"/>
    <property type="match status" value="1"/>
</dbReference>
<comment type="caution">
    <text evidence="3">The sequence shown here is derived from an EMBL/GenBank/DDBJ whole genome shotgun (WGS) entry which is preliminary data.</text>
</comment>
<evidence type="ECO:0000259" key="2">
    <source>
        <dbReference type="PROSITE" id="PS50109"/>
    </source>
</evidence>
<keyword evidence="1" id="KW-1133">Transmembrane helix</keyword>
<evidence type="ECO:0000313" key="3">
    <source>
        <dbReference type="EMBL" id="PTM47213.1"/>
    </source>
</evidence>
<dbReference type="GO" id="GO:0005886">
    <property type="term" value="C:plasma membrane"/>
    <property type="evidence" value="ECO:0007669"/>
    <property type="project" value="TreeGrafter"/>
</dbReference>
<dbReference type="Proteomes" id="UP000240996">
    <property type="component" value="Unassembled WGS sequence"/>
</dbReference>
<dbReference type="PANTHER" id="PTHR45569:SF1">
    <property type="entry name" value="SENSOR PROTEIN KDPD"/>
    <property type="match status" value="1"/>
</dbReference>
<dbReference type="InterPro" id="IPR003594">
    <property type="entry name" value="HATPase_dom"/>
</dbReference>
<keyword evidence="1" id="KW-0812">Transmembrane</keyword>
<dbReference type="PANTHER" id="PTHR45569">
    <property type="entry name" value="SENSOR PROTEIN KDPD"/>
    <property type="match status" value="1"/>
</dbReference>
<proteinExistence type="predicted"/>
<dbReference type="Gene3D" id="1.10.287.130">
    <property type="match status" value="1"/>
</dbReference>
<gene>
    <name evidence="3" type="ORF">C8J24_0598</name>
</gene>
<dbReference type="EMBL" id="PZZN01000001">
    <property type="protein sequence ID" value="PTM47213.1"/>
    <property type="molecule type" value="Genomic_DNA"/>
</dbReference>
<dbReference type="InterPro" id="IPR052023">
    <property type="entry name" value="Histidine_kinase_KdpD"/>
</dbReference>
<feature type="transmembrane region" description="Helical" evidence="1">
    <location>
        <begin position="175"/>
        <end position="200"/>
    </location>
</feature>
<protein>
    <recommendedName>
        <fullName evidence="2">Histidine kinase domain-containing protein</fullName>
    </recommendedName>
</protein>
<feature type="transmembrane region" description="Helical" evidence="1">
    <location>
        <begin position="73"/>
        <end position="92"/>
    </location>
</feature>
<feature type="transmembrane region" description="Helical" evidence="1">
    <location>
        <begin position="263"/>
        <end position="282"/>
    </location>
</feature>
<feature type="transmembrane region" description="Helical" evidence="1">
    <location>
        <begin position="212"/>
        <end position="232"/>
    </location>
</feature>
<dbReference type="GO" id="GO:0000155">
    <property type="term" value="F:phosphorelay sensor kinase activity"/>
    <property type="evidence" value="ECO:0007669"/>
    <property type="project" value="TreeGrafter"/>
</dbReference>